<dbReference type="RefSeq" id="XP_007407126.1">
    <property type="nucleotide sequence ID" value="XM_007407064.1"/>
</dbReference>
<accession>F4RDG6</accession>
<dbReference type="VEuPathDB" id="FungiDB:MELLADRAFT_95848"/>
<dbReference type="PANTHER" id="PTHR11717:SF7">
    <property type="entry name" value="LOW MOLECULAR WEIGHT PHOSPHOTYROSINE PROTEIN PHOSPHATASE"/>
    <property type="match status" value="1"/>
</dbReference>
<dbReference type="Gene3D" id="3.40.50.2300">
    <property type="match status" value="1"/>
</dbReference>
<evidence type="ECO:0000259" key="6">
    <source>
        <dbReference type="SMART" id="SM00226"/>
    </source>
</evidence>
<keyword evidence="5" id="KW-0732">Signal</keyword>
<evidence type="ECO:0000256" key="3">
    <source>
        <dbReference type="ARBA" id="ARBA00022912"/>
    </source>
</evidence>
<protein>
    <recommendedName>
        <fullName evidence="6">Phosphotyrosine protein phosphatase I domain-containing protein</fullName>
    </recommendedName>
</protein>
<dbReference type="AlphaFoldDB" id="F4RDG6"/>
<evidence type="ECO:0000256" key="5">
    <source>
        <dbReference type="SAM" id="SignalP"/>
    </source>
</evidence>
<dbReference type="InterPro" id="IPR017867">
    <property type="entry name" value="Tyr_phospatase_low_mol_wt"/>
</dbReference>
<name>F4RDG6_MELLP</name>
<keyword evidence="3" id="KW-0904">Protein phosphatase</keyword>
<dbReference type="Proteomes" id="UP000001072">
    <property type="component" value="Unassembled WGS sequence"/>
</dbReference>
<reference evidence="8" key="1">
    <citation type="journal article" date="2011" name="Proc. Natl. Acad. Sci. U.S.A.">
        <title>Obligate biotrophy features unraveled by the genomic analysis of rust fungi.</title>
        <authorList>
            <person name="Duplessis S."/>
            <person name="Cuomo C.A."/>
            <person name="Lin Y.-C."/>
            <person name="Aerts A."/>
            <person name="Tisserant E."/>
            <person name="Veneault-Fourrey C."/>
            <person name="Joly D.L."/>
            <person name="Hacquard S."/>
            <person name="Amselem J."/>
            <person name="Cantarel B.L."/>
            <person name="Chiu R."/>
            <person name="Coutinho P.M."/>
            <person name="Feau N."/>
            <person name="Field M."/>
            <person name="Frey P."/>
            <person name="Gelhaye E."/>
            <person name="Goldberg J."/>
            <person name="Grabherr M.G."/>
            <person name="Kodira C.D."/>
            <person name="Kohler A."/>
            <person name="Kuees U."/>
            <person name="Lindquist E.A."/>
            <person name="Lucas S.M."/>
            <person name="Mago R."/>
            <person name="Mauceli E."/>
            <person name="Morin E."/>
            <person name="Murat C."/>
            <person name="Pangilinan J.L."/>
            <person name="Park R."/>
            <person name="Pearson M."/>
            <person name="Quesneville H."/>
            <person name="Rouhier N."/>
            <person name="Sakthikumar S."/>
            <person name="Salamov A.A."/>
            <person name="Schmutz J."/>
            <person name="Selles B."/>
            <person name="Shapiro H."/>
            <person name="Tanguay P."/>
            <person name="Tuskan G.A."/>
            <person name="Henrissat B."/>
            <person name="Van de Peer Y."/>
            <person name="Rouze P."/>
            <person name="Ellis J.G."/>
            <person name="Dodds P.N."/>
            <person name="Schein J.E."/>
            <person name="Zhong S."/>
            <person name="Hamelin R.C."/>
            <person name="Grigoriev I.V."/>
            <person name="Szabo L.J."/>
            <person name="Martin F."/>
        </authorList>
    </citation>
    <scope>NUCLEOTIDE SEQUENCE [LARGE SCALE GENOMIC DNA]</scope>
    <source>
        <strain evidence="8">98AG31 / pathotype 3-4-7</strain>
    </source>
</reference>
<dbReference type="InterPro" id="IPR023485">
    <property type="entry name" value="Ptyr_pPase"/>
</dbReference>
<evidence type="ECO:0000313" key="7">
    <source>
        <dbReference type="EMBL" id="EGG09399.1"/>
    </source>
</evidence>
<evidence type="ECO:0000256" key="2">
    <source>
        <dbReference type="ARBA" id="ARBA00022801"/>
    </source>
</evidence>
<evidence type="ECO:0000256" key="4">
    <source>
        <dbReference type="PIRSR" id="PIRSR617867-1"/>
    </source>
</evidence>
<feature type="signal peptide" evidence="5">
    <location>
        <begin position="1"/>
        <end position="28"/>
    </location>
</feature>
<feature type="active site" description="Proton donor" evidence="4">
    <location>
        <position position="141"/>
    </location>
</feature>
<evidence type="ECO:0000256" key="1">
    <source>
        <dbReference type="ARBA" id="ARBA00011063"/>
    </source>
</evidence>
<dbReference type="SUPFAM" id="SSF52788">
    <property type="entry name" value="Phosphotyrosine protein phosphatases I"/>
    <property type="match status" value="1"/>
</dbReference>
<dbReference type="GO" id="GO:0004726">
    <property type="term" value="F:non-membrane spanning protein tyrosine phosphatase activity"/>
    <property type="evidence" value="ECO:0007669"/>
    <property type="project" value="EnsemblFungi"/>
</dbReference>
<dbReference type="PRINTS" id="PR00719">
    <property type="entry name" value="LMWPTPASE"/>
</dbReference>
<feature type="active site" description="Nucleophile" evidence="4">
    <location>
        <position position="16"/>
    </location>
</feature>
<dbReference type="GeneID" id="18937375"/>
<dbReference type="EMBL" id="GL883097">
    <property type="protein sequence ID" value="EGG09399.1"/>
    <property type="molecule type" value="Genomic_DNA"/>
</dbReference>
<organism evidence="8">
    <name type="scientific">Melampsora larici-populina (strain 98AG31 / pathotype 3-4-7)</name>
    <name type="common">Poplar leaf rust fungus</name>
    <dbReference type="NCBI Taxonomy" id="747676"/>
    <lineage>
        <taxon>Eukaryota</taxon>
        <taxon>Fungi</taxon>
        <taxon>Dikarya</taxon>
        <taxon>Basidiomycota</taxon>
        <taxon>Pucciniomycotina</taxon>
        <taxon>Pucciniomycetes</taxon>
        <taxon>Pucciniales</taxon>
        <taxon>Melampsoraceae</taxon>
        <taxon>Melampsora</taxon>
    </lineage>
</organism>
<dbReference type="FunCoup" id="F4RDG6">
    <property type="interactions" value="248"/>
</dbReference>
<dbReference type="SMART" id="SM00226">
    <property type="entry name" value="LMWPc"/>
    <property type="match status" value="1"/>
</dbReference>
<dbReference type="OrthoDB" id="3388at2759"/>
<proteinExistence type="inferred from homology"/>
<dbReference type="PANTHER" id="PTHR11717">
    <property type="entry name" value="LOW MOLECULAR WEIGHT PROTEIN TYROSINE PHOSPHATASE"/>
    <property type="match status" value="1"/>
</dbReference>
<dbReference type="InParanoid" id="F4RDG6"/>
<gene>
    <name evidence="7" type="ORF">MELLADRAFT_95848</name>
</gene>
<dbReference type="eggNOG" id="KOG3217">
    <property type="taxonomic scope" value="Eukaryota"/>
</dbReference>
<feature type="chain" id="PRO_5003315008" description="Phosphotyrosine protein phosphatase I domain-containing protein" evidence="5">
    <location>
        <begin position="29"/>
        <end position="150"/>
    </location>
</feature>
<dbReference type="KEGG" id="mlr:MELLADRAFT_95848"/>
<dbReference type="InterPro" id="IPR050438">
    <property type="entry name" value="LMW_PTPase"/>
</dbReference>
<evidence type="ECO:0000313" key="8">
    <source>
        <dbReference type="Proteomes" id="UP000001072"/>
    </source>
</evidence>
<feature type="domain" description="Phosphotyrosine protein phosphatase I" evidence="6">
    <location>
        <begin position="10"/>
        <end position="147"/>
    </location>
</feature>
<sequence>MATNNPEKTYKILFVCLVHSMLTSLIESGNICRSPMAQAVFADLVEINGLSSHFPRIESAGTTNMHVGEAPDDRTVAICRKKGVPISSRAQHLKTQDFYDYDYILGMDEHNLRNIRFIMPSDAKAKVHLFGGFCNGEVIDDPYYGGKVIK</sequence>
<dbReference type="Pfam" id="PF01451">
    <property type="entry name" value="LMWPc"/>
    <property type="match status" value="1"/>
</dbReference>
<dbReference type="InterPro" id="IPR036196">
    <property type="entry name" value="Ptyr_pPase_sf"/>
</dbReference>
<dbReference type="STRING" id="747676.F4RDG6"/>
<comment type="similarity">
    <text evidence="1">Belongs to the low molecular weight phosphotyrosine protein phosphatase family.</text>
</comment>
<dbReference type="HOGENOM" id="CLU_071415_2_0_1"/>
<keyword evidence="2" id="KW-0378">Hydrolase</keyword>
<feature type="active site" evidence="4">
    <location>
        <position position="33"/>
    </location>
</feature>
<dbReference type="CDD" id="cd16343">
    <property type="entry name" value="LMWPTP"/>
    <property type="match status" value="1"/>
</dbReference>
<keyword evidence="8" id="KW-1185">Reference proteome</keyword>